<evidence type="ECO:0000256" key="1">
    <source>
        <dbReference type="ARBA" id="ARBA00023242"/>
    </source>
</evidence>
<dbReference type="GO" id="GO:0000981">
    <property type="term" value="F:DNA-binding transcription factor activity, RNA polymerase II-specific"/>
    <property type="evidence" value="ECO:0007669"/>
    <property type="project" value="InterPro"/>
</dbReference>
<keyword evidence="5" id="KW-1185">Reference proteome</keyword>
<evidence type="ECO:0000313" key="4">
    <source>
        <dbReference type="EMBL" id="KAF2177678.1"/>
    </source>
</evidence>
<dbReference type="Proteomes" id="UP000800200">
    <property type="component" value="Unassembled WGS sequence"/>
</dbReference>
<feature type="region of interest" description="Disordered" evidence="2">
    <location>
        <begin position="508"/>
        <end position="531"/>
    </location>
</feature>
<feature type="region of interest" description="Disordered" evidence="2">
    <location>
        <begin position="39"/>
        <end position="64"/>
    </location>
</feature>
<sequence>MDYETLHRYSRNPSVGIAHYYFSADRNVPLTVSHASRLDPRGCPVSGPRSRGNMGREEQTTENAQTRRRIAVACARCRKRKIRCSGDPGNGSGCQNCRSSGVDLSACQFHRVGSSDAVTVMQNVNWANAVGNLATVSNPNAMMPIYDATASSLYSRTFPSSHYPQANTKSLFPQTWTVPYSEEASPVENYGPDQSAPYLSTQNDVANAYGQSYRWNQTDQKTLHNGHNAYLEHEAAITSSYTPSRLPYISTSNVRPTVTTEGLSPLNMTALQSTLPIALPERPLQRQIQIPENTVPPRHLPILPPPPSQPIRNPVDEFQDRALRSSQVASGSSMNTNGAYAKAAMAWNVETAGSDAHGHTSVESASAEIATLPISSKDYASATNVTEGVLGYIPATASVTEEPAPSTVTPLLNFSTSTLLETIPAPATSANYSNFRNYALPTSSSAETLSLLTRQSSSTNLYSFSTDSTSKRSSLGDASSKTTLVSGQQYTPLCQPETQHTASLEALRPQPFESQRVPTHHASMSNLNRSF</sequence>
<protein>
    <recommendedName>
        <fullName evidence="3">Zn(2)-C6 fungal-type domain-containing protein</fullName>
    </recommendedName>
</protein>
<evidence type="ECO:0000256" key="2">
    <source>
        <dbReference type="SAM" id="MobiDB-lite"/>
    </source>
</evidence>
<organism evidence="4 5">
    <name type="scientific">Zopfia rhizophila CBS 207.26</name>
    <dbReference type="NCBI Taxonomy" id="1314779"/>
    <lineage>
        <taxon>Eukaryota</taxon>
        <taxon>Fungi</taxon>
        <taxon>Dikarya</taxon>
        <taxon>Ascomycota</taxon>
        <taxon>Pezizomycotina</taxon>
        <taxon>Dothideomycetes</taxon>
        <taxon>Dothideomycetes incertae sedis</taxon>
        <taxon>Zopfiaceae</taxon>
        <taxon>Zopfia</taxon>
    </lineage>
</organism>
<dbReference type="PROSITE" id="PS50048">
    <property type="entry name" value="ZN2_CY6_FUNGAL_2"/>
    <property type="match status" value="1"/>
</dbReference>
<dbReference type="InterPro" id="IPR001138">
    <property type="entry name" value="Zn2Cys6_DnaBD"/>
</dbReference>
<feature type="domain" description="Zn(2)-C6 fungal-type" evidence="3">
    <location>
        <begin position="73"/>
        <end position="109"/>
    </location>
</feature>
<dbReference type="AlphaFoldDB" id="A0A6A6DGV2"/>
<keyword evidence="1" id="KW-0539">Nucleus</keyword>
<evidence type="ECO:0000259" key="3">
    <source>
        <dbReference type="PROSITE" id="PS50048"/>
    </source>
</evidence>
<name>A0A6A6DGV2_9PEZI</name>
<accession>A0A6A6DGV2</accession>
<gene>
    <name evidence="4" type="ORF">K469DRAFT_602568</name>
</gene>
<dbReference type="SUPFAM" id="SSF57701">
    <property type="entry name" value="Zn2/Cys6 DNA-binding domain"/>
    <property type="match status" value="1"/>
</dbReference>
<dbReference type="SMART" id="SM00066">
    <property type="entry name" value="GAL4"/>
    <property type="match status" value="1"/>
</dbReference>
<reference evidence="4" key="1">
    <citation type="journal article" date="2020" name="Stud. Mycol.">
        <title>101 Dothideomycetes genomes: a test case for predicting lifestyles and emergence of pathogens.</title>
        <authorList>
            <person name="Haridas S."/>
            <person name="Albert R."/>
            <person name="Binder M."/>
            <person name="Bloem J."/>
            <person name="Labutti K."/>
            <person name="Salamov A."/>
            <person name="Andreopoulos B."/>
            <person name="Baker S."/>
            <person name="Barry K."/>
            <person name="Bills G."/>
            <person name="Bluhm B."/>
            <person name="Cannon C."/>
            <person name="Castanera R."/>
            <person name="Culley D."/>
            <person name="Daum C."/>
            <person name="Ezra D."/>
            <person name="Gonzalez J."/>
            <person name="Henrissat B."/>
            <person name="Kuo A."/>
            <person name="Liang C."/>
            <person name="Lipzen A."/>
            <person name="Lutzoni F."/>
            <person name="Magnuson J."/>
            <person name="Mondo S."/>
            <person name="Nolan M."/>
            <person name="Ohm R."/>
            <person name="Pangilinan J."/>
            <person name="Park H.-J."/>
            <person name="Ramirez L."/>
            <person name="Alfaro M."/>
            <person name="Sun H."/>
            <person name="Tritt A."/>
            <person name="Yoshinaga Y."/>
            <person name="Zwiers L.-H."/>
            <person name="Turgeon B."/>
            <person name="Goodwin S."/>
            <person name="Spatafora J."/>
            <person name="Crous P."/>
            <person name="Grigoriev I."/>
        </authorList>
    </citation>
    <scope>NUCLEOTIDE SEQUENCE</scope>
    <source>
        <strain evidence="4">CBS 207.26</strain>
    </source>
</reference>
<feature type="compositionally biased region" description="Polar residues" evidence="2">
    <location>
        <begin position="512"/>
        <end position="531"/>
    </location>
</feature>
<dbReference type="Pfam" id="PF00172">
    <property type="entry name" value="Zn_clus"/>
    <property type="match status" value="1"/>
</dbReference>
<dbReference type="InterPro" id="IPR036864">
    <property type="entry name" value="Zn2-C6_fun-type_DNA-bd_sf"/>
</dbReference>
<dbReference type="Gene3D" id="4.10.240.10">
    <property type="entry name" value="Zn(2)-C6 fungal-type DNA-binding domain"/>
    <property type="match status" value="1"/>
</dbReference>
<dbReference type="CDD" id="cd00067">
    <property type="entry name" value="GAL4"/>
    <property type="match status" value="1"/>
</dbReference>
<dbReference type="OrthoDB" id="5394557at2759"/>
<dbReference type="GO" id="GO:0008270">
    <property type="term" value="F:zinc ion binding"/>
    <property type="evidence" value="ECO:0007669"/>
    <property type="project" value="InterPro"/>
</dbReference>
<proteinExistence type="predicted"/>
<dbReference type="EMBL" id="ML994685">
    <property type="protein sequence ID" value="KAF2177678.1"/>
    <property type="molecule type" value="Genomic_DNA"/>
</dbReference>
<evidence type="ECO:0000313" key="5">
    <source>
        <dbReference type="Proteomes" id="UP000800200"/>
    </source>
</evidence>